<dbReference type="Proteomes" id="UP000038010">
    <property type="component" value="Unassembled WGS sequence"/>
</dbReference>
<keyword evidence="1" id="KW-0479">Metal-binding</keyword>
<dbReference type="AlphaFoldDB" id="A0A0N0NPS7"/>
<evidence type="ECO:0000256" key="1">
    <source>
        <dbReference type="ARBA" id="ARBA00022723"/>
    </source>
</evidence>
<dbReference type="Pfam" id="PF13639">
    <property type="entry name" value="zf-RING_2"/>
    <property type="match status" value="1"/>
</dbReference>
<dbReference type="Gene3D" id="3.30.40.10">
    <property type="entry name" value="Zinc/RING finger domain, C3HC4 (zinc finger)"/>
    <property type="match status" value="1"/>
</dbReference>
<protein>
    <submittedName>
        <fullName evidence="7">Putative RING finger protein</fullName>
    </submittedName>
</protein>
<feature type="domain" description="RING-type" evidence="6">
    <location>
        <begin position="755"/>
        <end position="798"/>
    </location>
</feature>
<feature type="compositionally biased region" description="Pro residues" evidence="5">
    <location>
        <begin position="567"/>
        <end position="578"/>
    </location>
</feature>
<dbReference type="InterPro" id="IPR001841">
    <property type="entry name" value="Znf_RING"/>
</dbReference>
<evidence type="ECO:0000259" key="6">
    <source>
        <dbReference type="PROSITE" id="PS50089"/>
    </source>
</evidence>
<evidence type="ECO:0000256" key="5">
    <source>
        <dbReference type="SAM" id="MobiDB-lite"/>
    </source>
</evidence>
<feature type="compositionally biased region" description="Polar residues" evidence="5">
    <location>
        <begin position="551"/>
        <end position="563"/>
    </location>
</feature>
<feature type="compositionally biased region" description="Basic residues" evidence="5">
    <location>
        <begin position="517"/>
        <end position="529"/>
    </location>
</feature>
<dbReference type="PANTHER" id="PTHR45969">
    <property type="entry name" value="RING ZINC FINGER PROTEIN-RELATED"/>
    <property type="match status" value="1"/>
</dbReference>
<feature type="region of interest" description="Disordered" evidence="5">
    <location>
        <begin position="501"/>
        <end position="638"/>
    </location>
</feature>
<feature type="region of interest" description="Disordered" evidence="5">
    <location>
        <begin position="144"/>
        <end position="172"/>
    </location>
</feature>
<dbReference type="GO" id="GO:0008270">
    <property type="term" value="F:zinc ion binding"/>
    <property type="evidence" value="ECO:0007669"/>
    <property type="project" value="UniProtKB-KW"/>
</dbReference>
<dbReference type="PANTHER" id="PTHR45969:SF69">
    <property type="entry name" value="FINGER DOMAIN PROTEIN, PUTATIVE (AFU_ORTHOLOGUE AFUA_3G12190)-RELATED"/>
    <property type="match status" value="1"/>
</dbReference>
<dbReference type="CDD" id="cd16461">
    <property type="entry name" value="RING-H2_EL5-like"/>
    <property type="match status" value="1"/>
</dbReference>
<evidence type="ECO:0000256" key="3">
    <source>
        <dbReference type="ARBA" id="ARBA00022833"/>
    </source>
</evidence>
<evidence type="ECO:0000256" key="4">
    <source>
        <dbReference type="PROSITE-ProRule" id="PRU00175"/>
    </source>
</evidence>
<evidence type="ECO:0000313" key="8">
    <source>
        <dbReference type="Proteomes" id="UP000038010"/>
    </source>
</evidence>
<feature type="region of interest" description="Disordered" evidence="5">
    <location>
        <begin position="802"/>
        <end position="828"/>
    </location>
</feature>
<dbReference type="EMBL" id="LFJN01000006">
    <property type="protein sequence ID" value="KPI42889.1"/>
    <property type="molecule type" value="Genomic_DNA"/>
</dbReference>
<keyword evidence="3" id="KW-0862">Zinc</keyword>
<keyword evidence="8" id="KW-1185">Reference proteome</keyword>
<dbReference type="InterPro" id="IPR013083">
    <property type="entry name" value="Znf_RING/FYVE/PHD"/>
</dbReference>
<proteinExistence type="predicted"/>
<dbReference type="GO" id="GO:0061630">
    <property type="term" value="F:ubiquitin protein ligase activity"/>
    <property type="evidence" value="ECO:0007669"/>
    <property type="project" value="TreeGrafter"/>
</dbReference>
<dbReference type="RefSeq" id="XP_018002852.1">
    <property type="nucleotide sequence ID" value="XM_018141764.1"/>
</dbReference>
<gene>
    <name evidence="7" type="ORF">AB675_1842</name>
</gene>
<feature type="compositionally biased region" description="Low complexity" evidence="5">
    <location>
        <begin position="594"/>
        <end position="603"/>
    </location>
</feature>
<reference evidence="7 8" key="1">
    <citation type="submission" date="2015-06" db="EMBL/GenBank/DDBJ databases">
        <title>Draft genome of the ant-associated black yeast Phialophora attae CBS 131958.</title>
        <authorList>
            <person name="Moreno L.F."/>
            <person name="Stielow B.J."/>
            <person name="de Hoog S."/>
            <person name="Vicente V.A."/>
            <person name="Weiss V.A."/>
            <person name="de Vries M."/>
            <person name="Cruz L.M."/>
            <person name="Souza E.M."/>
        </authorList>
    </citation>
    <scope>NUCLEOTIDE SEQUENCE [LARGE SCALE GENOMIC DNA]</scope>
    <source>
        <strain evidence="7 8">CBS 131958</strain>
    </source>
</reference>
<dbReference type="PROSITE" id="PS50089">
    <property type="entry name" value="ZF_RING_2"/>
    <property type="match status" value="1"/>
</dbReference>
<comment type="caution">
    <text evidence="7">The sequence shown here is derived from an EMBL/GenBank/DDBJ whole genome shotgun (WGS) entry which is preliminary data.</text>
</comment>
<dbReference type="GeneID" id="28733644"/>
<dbReference type="VEuPathDB" id="FungiDB:AB675_1842"/>
<feature type="region of interest" description="Disordered" evidence="5">
    <location>
        <begin position="1"/>
        <end position="51"/>
    </location>
</feature>
<dbReference type="SUPFAM" id="SSF57850">
    <property type="entry name" value="RING/U-box"/>
    <property type="match status" value="1"/>
</dbReference>
<keyword evidence="2 4" id="KW-0863">Zinc-finger</keyword>
<dbReference type="GO" id="GO:0016567">
    <property type="term" value="P:protein ubiquitination"/>
    <property type="evidence" value="ECO:0007669"/>
    <property type="project" value="TreeGrafter"/>
</dbReference>
<evidence type="ECO:0000256" key="2">
    <source>
        <dbReference type="ARBA" id="ARBA00022771"/>
    </source>
</evidence>
<feature type="region of interest" description="Disordered" evidence="5">
    <location>
        <begin position="81"/>
        <end position="105"/>
    </location>
</feature>
<sequence length="828" mass="89921">MGNTQSTSTSGPGAESDALVENNTTQRRLNRLSYASTPETTHTSTPRGRRQRFSLYGSLRRTSHHPPANQSNPSLQALNQDVETEQEDRPLVPSEGRMSGSIEDGGAGIVPNPLLRSASSVSRLGSRFLPDTVARVLLSSGEETPAEGHALRNGNLDPGWRSPPASQSYDTQRFSILDSIRRRAEQRSDSRSENRRHIIRGAFPGNAGHQQLHNDLDAAQDLEDRLNSELQTFDTPVTSRTRRRLQRVRASLSNPLISLFQSSTSRRTSPAFAGASPRVTFPDDNDRLLPITANGFTQMDMGSQAHELDAVESETRTTFPRSASSAGISAIRRLPSTFRSRSRLYRRQENPPLSQVLQLAAQAIATQLSTHSVGGTPTTRPVVGDTFGGSIEDFVHTLQEAASAQAGEHLDVNTPEGELPPVNFMRVFQFPNDENGQPLGPGVATNPEAVTNENQTLTTNPDRSVTLVLVGVRSMPPTHDAFAGAAFGPSLDNVLNLPSLTSDGGLGNPSPGAVLRRTSRARVRPRRHSMTNFDFPAQYESQRHHRPRVSSVGQPSEAYSSITPISESPPGPHPPPSTPADIRSGQATPIRRPSSASAAHAAALPDLDEDRPQNASLANLQPEYSAARQRVRSDSEFARRPELGAGAIRRNGVVEPDHVPTGTGRSWLIYVVGTNVSPDHPAFTMPSLFTDNPSYEDMQMLTTLLGPVKPPVATQEDVTSSGGLYRVTSRDGGLLAEPLTDGQHAPIELRQGERCLICLCDYEANTEVRQLNKCQHVYHRECIDEWLTTGRNNCPMCRGQGVEERPTNNTGSPDEMDVNSDGAGISAF</sequence>
<organism evidence="7 8">
    <name type="scientific">Cyphellophora attinorum</name>
    <dbReference type="NCBI Taxonomy" id="1664694"/>
    <lineage>
        <taxon>Eukaryota</taxon>
        <taxon>Fungi</taxon>
        <taxon>Dikarya</taxon>
        <taxon>Ascomycota</taxon>
        <taxon>Pezizomycotina</taxon>
        <taxon>Eurotiomycetes</taxon>
        <taxon>Chaetothyriomycetidae</taxon>
        <taxon>Chaetothyriales</taxon>
        <taxon>Cyphellophoraceae</taxon>
        <taxon>Cyphellophora</taxon>
    </lineage>
</organism>
<dbReference type="STRING" id="1664694.A0A0N0NPS7"/>
<dbReference type="SMART" id="SM00184">
    <property type="entry name" value="RING"/>
    <property type="match status" value="1"/>
</dbReference>
<dbReference type="OrthoDB" id="8062037at2759"/>
<name>A0A0N0NPS7_9EURO</name>
<feature type="compositionally biased region" description="Polar residues" evidence="5">
    <location>
        <begin position="21"/>
        <end position="46"/>
    </location>
</feature>
<feature type="compositionally biased region" description="Polar residues" evidence="5">
    <location>
        <begin position="1"/>
        <end position="11"/>
    </location>
</feature>
<evidence type="ECO:0000313" key="7">
    <source>
        <dbReference type="EMBL" id="KPI42889.1"/>
    </source>
</evidence>
<accession>A0A0N0NPS7</accession>